<feature type="compositionally biased region" description="Low complexity" evidence="1">
    <location>
        <begin position="109"/>
        <end position="131"/>
    </location>
</feature>
<evidence type="ECO:0000313" key="2">
    <source>
        <dbReference type="EMBL" id="MBE1580446.1"/>
    </source>
</evidence>
<organism evidence="2 3">
    <name type="scientific">Amycolatopsis roodepoortensis</name>
    <dbReference type="NCBI Taxonomy" id="700274"/>
    <lineage>
        <taxon>Bacteria</taxon>
        <taxon>Bacillati</taxon>
        <taxon>Actinomycetota</taxon>
        <taxon>Actinomycetes</taxon>
        <taxon>Pseudonocardiales</taxon>
        <taxon>Pseudonocardiaceae</taxon>
        <taxon>Amycolatopsis</taxon>
    </lineage>
</organism>
<name>A0ABR9LIC3_9PSEU</name>
<dbReference type="EMBL" id="JADBEJ010000006">
    <property type="protein sequence ID" value="MBE1580446.1"/>
    <property type="molecule type" value="Genomic_DNA"/>
</dbReference>
<dbReference type="RefSeq" id="WP_192747008.1">
    <property type="nucleotide sequence ID" value="NZ_JADBEJ010000006.1"/>
</dbReference>
<dbReference type="Proteomes" id="UP000656548">
    <property type="component" value="Unassembled WGS sequence"/>
</dbReference>
<evidence type="ECO:0008006" key="4">
    <source>
        <dbReference type="Google" id="ProtNLM"/>
    </source>
</evidence>
<feature type="region of interest" description="Disordered" evidence="1">
    <location>
        <begin position="65"/>
        <end position="85"/>
    </location>
</feature>
<comment type="caution">
    <text evidence="2">The sequence shown here is derived from an EMBL/GenBank/DDBJ whole genome shotgun (WGS) entry which is preliminary data.</text>
</comment>
<feature type="region of interest" description="Disordered" evidence="1">
    <location>
        <begin position="99"/>
        <end position="131"/>
    </location>
</feature>
<keyword evidence="3" id="KW-1185">Reference proteome</keyword>
<accession>A0ABR9LIC3</accession>
<proteinExistence type="predicted"/>
<protein>
    <recommendedName>
        <fullName evidence="4">Lipoprotein</fullName>
    </recommendedName>
</protein>
<evidence type="ECO:0000313" key="3">
    <source>
        <dbReference type="Proteomes" id="UP000656548"/>
    </source>
</evidence>
<gene>
    <name evidence="2" type="ORF">H4W30_007527</name>
</gene>
<sequence length="131" mass="13947">MTSRWGRTMVATAAGAAVLLVSGCSSMTWDQKVEELRKIGERGADAHYILLTQNKQPTNDECTANYQLLGDGTPSDEGAGSTPEWRDLHQSYFVDSCVSGKPRVPNTRPADTPASTAPPSTPVSVVPSAKP</sequence>
<reference evidence="2 3" key="1">
    <citation type="submission" date="2020-10" db="EMBL/GenBank/DDBJ databases">
        <title>Sequencing the genomes of 1000 actinobacteria strains.</title>
        <authorList>
            <person name="Klenk H.-P."/>
        </authorList>
    </citation>
    <scope>NUCLEOTIDE SEQUENCE [LARGE SCALE GENOMIC DNA]</scope>
    <source>
        <strain evidence="2 3">DSM 46661</strain>
    </source>
</reference>
<dbReference type="PROSITE" id="PS51257">
    <property type="entry name" value="PROKAR_LIPOPROTEIN"/>
    <property type="match status" value="1"/>
</dbReference>
<evidence type="ECO:0000256" key="1">
    <source>
        <dbReference type="SAM" id="MobiDB-lite"/>
    </source>
</evidence>